<organism evidence="1">
    <name type="scientific">Rhodopseudomonas palustris (strain BisA53)</name>
    <dbReference type="NCBI Taxonomy" id="316055"/>
    <lineage>
        <taxon>Bacteria</taxon>
        <taxon>Pseudomonadati</taxon>
        <taxon>Pseudomonadota</taxon>
        <taxon>Alphaproteobacteria</taxon>
        <taxon>Hyphomicrobiales</taxon>
        <taxon>Nitrobacteraceae</taxon>
        <taxon>Rhodopseudomonas</taxon>
    </lineage>
</organism>
<dbReference type="STRING" id="316055.RPE_4237"/>
<dbReference type="AlphaFoldDB" id="Q07IS2"/>
<dbReference type="GO" id="GO:0000271">
    <property type="term" value="P:polysaccharide biosynthetic process"/>
    <property type="evidence" value="ECO:0007669"/>
    <property type="project" value="InterPro"/>
</dbReference>
<gene>
    <name evidence="1" type="ordered locus">RPE_4237</name>
</gene>
<dbReference type="Pfam" id="PF05159">
    <property type="entry name" value="Capsule_synth"/>
    <property type="match status" value="1"/>
</dbReference>
<dbReference type="HOGENOM" id="CLU_509655_0_0_5"/>
<protein>
    <submittedName>
        <fullName evidence="1">Capsule polysaccharide biosynthesis</fullName>
    </submittedName>
</protein>
<sequence length="561" mass="62171">MISALRSILRRVPALTWPRLLRLNYLARRHAHQDLRGLVQPDGERWRKVLADAESGSRVVIATNSGGHFGLAAVDRLLALALALRGAKPIITLCDGVLPACLMCEYNVQPDVAAFVANGPAKLLCSFCHPPAAAAVESLNLPLQRLGACLEPGDIDEARRFAASVPADRIGDAVWRELPVGQHALAGALRYFARGALAQEPLGEAVARRFLVATVVTAAAYQRLFVRQRPDVVVAHHGIYTPQGIVVEVARQQRIRVVTWNPAYRRHCFIFSHGETYHHSLMTEPTERWADRELTSAERDRILTYLASRRDARNDWISFHRPPDSAVAERLRAAGLDLSKPVIVAYTNVFWDAQLHYPQNAFRSQLDWLVETISYFATRPDLQLVIRVHPAEISGVPTSRERAIDEIMKRFAKLPPNVVLISPADALSSYGLADVADTVLIYATKMGVELSAMGVPVVVSGEAWVRNKDFTEDIHSPEHYREVLARLPARSKLPPAQRERALAYAYHFFFRRMIPLAMVDSHANSRRFSISAQTLDALAAGQDLGLDVVCTGILAGAPFEA</sequence>
<accession>Q07IS2</accession>
<dbReference type="InterPro" id="IPR007833">
    <property type="entry name" value="Capsule_polysaccharide_synth"/>
</dbReference>
<dbReference type="SUPFAM" id="SSF53756">
    <property type="entry name" value="UDP-Glycosyltransferase/glycogen phosphorylase"/>
    <property type="match status" value="1"/>
</dbReference>
<dbReference type="GO" id="GO:0015774">
    <property type="term" value="P:polysaccharide transport"/>
    <property type="evidence" value="ECO:0007669"/>
    <property type="project" value="InterPro"/>
</dbReference>
<dbReference type="KEGG" id="rpe:RPE_4237"/>
<evidence type="ECO:0000313" key="1">
    <source>
        <dbReference type="EMBL" id="ABJ08162.1"/>
    </source>
</evidence>
<dbReference type="EMBL" id="CP000463">
    <property type="protein sequence ID" value="ABJ08162.1"/>
    <property type="molecule type" value="Genomic_DNA"/>
</dbReference>
<name>Q07IS2_RHOP5</name>
<proteinExistence type="predicted"/>
<dbReference type="eggNOG" id="COG0763">
    <property type="taxonomic scope" value="Bacteria"/>
</dbReference>
<reference evidence="1" key="1">
    <citation type="submission" date="2006-09" db="EMBL/GenBank/DDBJ databases">
        <title>Complete sequence of Rhodopseudomonas palustris BisA53.</title>
        <authorList>
            <consortium name="US DOE Joint Genome Institute"/>
            <person name="Copeland A."/>
            <person name="Lucas S."/>
            <person name="Lapidus A."/>
            <person name="Barry K."/>
            <person name="Detter J.C."/>
            <person name="Glavina del Rio T."/>
            <person name="Hammon N."/>
            <person name="Israni S."/>
            <person name="Dalin E."/>
            <person name="Tice H."/>
            <person name="Pitluck S."/>
            <person name="Chain P."/>
            <person name="Malfatti S."/>
            <person name="Shin M."/>
            <person name="Vergez L."/>
            <person name="Schmutz J."/>
            <person name="Larimer F."/>
            <person name="Land M."/>
            <person name="Hauser L."/>
            <person name="Pelletier D.A."/>
            <person name="Kyrpides N."/>
            <person name="Kim E."/>
            <person name="Harwood C.S."/>
            <person name="Oda Y."/>
            <person name="Richardson P."/>
        </authorList>
    </citation>
    <scope>NUCLEOTIDE SEQUENCE [LARGE SCALE GENOMIC DNA]</scope>
    <source>
        <strain evidence="1">BisA53</strain>
    </source>
</reference>